<protein>
    <submittedName>
        <fullName evidence="2">Uncharacterized protein</fullName>
    </submittedName>
</protein>
<dbReference type="AlphaFoldDB" id="A0A165K2T4"/>
<dbReference type="Proteomes" id="UP000076842">
    <property type="component" value="Unassembled WGS sequence"/>
</dbReference>
<evidence type="ECO:0000313" key="2">
    <source>
        <dbReference type="EMBL" id="KZT62592.1"/>
    </source>
</evidence>
<accession>A0A165K2T4</accession>
<keyword evidence="1" id="KW-1133">Transmembrane helix</keyword>
<name>A0A165K2T4_9BASI</name>
<proteinExistence type="predicted"/>
<evidence type="ECO:0000256" key="1">
    <source>
        <dbReference type="SAM" id="Phobius"/>
    </source>
</evidence>
<sequence length="53" mass="5572">MPEAAGAGHRRLVATDHLARLYVLPLSASACSALIISALFDRPRRPSSIAIAS</sequence>
<gene>
    <name evidence="2" type="ORF">CALCODRAFT_489573</name>
</gene>
<keyword evidence="3" id="KW-1185">Reference proteome</keyword>
<keyword evidence="1" id="KW-0472">Membrane</keyword>
<dbReference type="EMBL" id="KV423915">
    <property type="protein sequence ID" value="KZT62592.1"/>
    <property type="molecule type" value="Genomic_DNA"/>
</dbReference>
<reference evidence="2 3" key="1">
    <citation type="journal article" date="2016" name="Mol. Biol. Evol.">
        <title>Comparative Genomics of Early-Diverging Mushroom-Forming Fungi Provides Insights into the Origins of Lignocellulose Decay Capabilities.</title>
        <authorList>
            <person name="Nagy L.G."/>
            <person name="Riley R."/>
            <person name="Tritt A."/>
            <person name="Adam C."/>
            <person name="Daum C."/>
            <person name="Floudas D."/>
            <person name="Sun H."/>
            <person name="Yadav J.S."/>
            <person name="Pangilinan J."/>
            <person name="Larsson K.H."/>
            <person name="Matsuura K."/>
            <person name="Barry K."/>
            <person name="Labutti K."/>
            <person name="Kuo R."/>
            <person name="Ohm R.A."/>
            <person name="Bhattacharya S.S."/>
            <person name="Shirouzu T."/>
            <person name="Yoshinaga Y."/>
            <person name="Martin F.M."/>
            <person name="Grigoriev I.V."/>
            <person name="Hibbett D.S."/>
        </authorList>
    </citation>
    <scope>NUCLEOTIDE SEQUENCE [LARGE SCALE GENOMIC DNA]</scope>
    <source>
        <strain evidence="2 3">HHB12733</strain>
    </source>
</reference>
<feature type="transmembrane region" description="Helical" evidence="1">
    <location>
        <begin position="20"/>
        <end position="40"/>
    </location>
</feature>
<keyword evidence="1" id="KW-0812">Transmembrane</keyword>
<evidence type="ECO:0000313" key="3">
    <source>
        <dbReference type="Proteomes" id="UP000076842"/>
    </source>
</evidence>
<organism evidence="2 3">
    <name type="scientific">Calocera cornea HHB12733</name>
    <dbReference type="NCBI Taxonomy" id="1353952"/>
    <lineage>
        <taxon>Eukaryota</taxon>
        <taxon>Fungi</taxon>
        <taxon>Dikarya</taxon>
        <taxon>Basidiomycota</taxon>
        <taxon>Agaricomycotina</taxon>
        <taxon>Dacrymycetes</taxon>
        <taxon>Dacrymycetales</taxon>
        <taxon>Dacrymycetaceae</taxon>
        <taxon>Calocera</taxon>
    </lineage>
</organism>
<dbReference type="InParanoid" id="A0A165K2T4"/>